<reference evidence="1 2" key="1">
    <citation type="submission" date="2013-09" db="EMBL/GenBank/DDBJ databases">
        <title>Corchorus capsularis genome sequencing.</title>
        <authorList>
            <person name="Alam M."/>
            <person name="Haque M.S."/>
            <person name="Islam M.S."/>
            <person name="Emdad E.M."/>
            <person name="Islam M.M."/>
            <person name="Ahmed B."/>
            <person name="Halim A."/>
            <person name="Hossen Q.M.M."/>
            <person name="Hossain M.Z."/>
            <person name="Ahmed R."/>
            <person name="Khan M.M."/>
            <person name="Islam R."/>
            <person name="Rashid M.M."/>
            <person name="Khan S.A."/>
            <person name="Rahman M.S."/>
            <person name="Alam M."/>
        </authorList>
    </citation>
    <scope>NUCLEOTIDE SEQUENCE [LARGE SCALE GENOMIC DNA]</scope>
    <source>
        <strain evidence="2">cv. CVL-1</strain>
        <tissue evidence="1">Whole seedling</tissue>
    </source>
</reference>
<dbReference type="EMBL" id="AWWV01013624">
    <property type="protein sequence ID" value="OMO60920.1"/>
    <property type="molecule type" value="Genomic_DNA"/>
</dbReference>
<dbReference type="Gramene" id="OMO60920">
    <property type="protein sequence ID" value="OMO60920"/>
    <property type="gene ID" value="CCACVL1_23807"/>
</dbReference>
<comment type="caution">
    <text evidence="1">The sequence shown here is derived from an EMBL/GenBank/DDBJ whole genome shotgun (WGS) entry which is preliminary data.</text>
</comment>
<dbReference type="AlphaFoldDB" id="A0A1R3GSE9"/>
<organism evidence="1 2">
    <name type="scientific">Corchorus capsularis</name>
    <name type="common">Jute</name>
    <dbReference type="NCBI Taxonomy" id="210143"/>
    <lineage>
        <taxon>Eukaryota</taxon>
        <taxon>Viridiplantae</taxon>
        <taxon>Streptophyta</taxon>
        <taxon>Embryophyta</taxon>
        <taxon>Tracheophyta</taxon>
        <taxon>Spermatophyta</taxon>
        <taxon>Magnoliopsida</taxon>
        <taxon>eudicotyledons</taxon>
        <taxon>Gunneridae</taxon>
        <taxon>Pentapetalae</taxon>
        <taxon>rosids</taxon>
        <taxon>malvids</taxon>
        <taxon>Malvales</taxon>
        <taxon>Malvaceae</taxon>
        <taxon>Grewioideae</taxon>
        <taxon>Apeibeae</taxon>
        <taxon>Corchorus</taxon>
    </lineage>
</organism>
<gene>
    <name evidence="1" type="ORF">CCACVL1_23807</name>
</gene>
<evidence type="ECO:0000313" key="2">
    <source>
        <dbReference type="Proteomes" id="UP000188268"/>
    </source>
</evidence>
<name>A0A1R3GSE9_COCAP</name>
<proteinExistence type="predicted"/>
<protein>
    <submittedName>
        <fullName evidence="1">F-box protein</fullName>
    </submittedName>
</protein>
<sequence>MKTLIHFSLVAKRYSSLVPKTHSLFVDLNSTPPPTLTPTFNIGGFLRSLVAKLRRVPTPNVPKPMNQKLSLIKDGFKQLKHLHLHNGFNPSSPCSWKSWVCEYGSKSHFETCFCLMASSVMINHDQSNSNPNLSVAGTNSNSDINMLAYHDEDPEYFLDLFIKMLKHLRERHDIIRQVVLDCKLLETVVYIDDSVLGGNFILGKELIARLQGKLEVSNSDPDLDPVELLVWFVHVPTLLLPKSGYTLNDVICISAVPILAKHFECFGSFPLYKVVRFWS</sequence>
<accession>A0A1R3GSE9</accession>
<evidence type="ECO:0000313" key="1">
    <source>
        <dbReference type="EMBL" id="OMO60920.1"/>
    </source>
</evidence>
<keyword evidence="2" id="KW-1185">Reference proteome</keyword>
<dbReference type="Proteomes" id="UP000188268">
    <property type="component" value="Unassembled WGS sequence"/>
</dbReference>